<evidence type="ECO:0000313" key="2">
    <source>
        <dbReference type="EMBL" id="MCJ2379233.1"/>
    </source>
</evidence>
<protein>
    <submittedName>
        <fullName evidence="2">DUF4837 family protein</fullName>
    </submittedName>
</protein>
<accession>A0ABT0BXE0</accession>
<dbReference type="Pfam" id="PF16125">
    <property type="entry name" value="DUF4837"/>
    <property type="match status" value="1"/>
</dbReference>
<dbReference type="EMBL" id="JAKZMM010000002">
    <property type="protein sequence ID" value="MCJ2379233.1"/>
    <property type="molecule type" value="Genomic_DNA"/>
</dbReference>
<dbReference type="Proteomes" id="UP001165444">
    <property type="component" value="Unassembled WGS sequence"/>
</dbReference>
<comment type="caution">
    <text evidence="2">The sequence shown here is derived from an EMBL/GenBank/DDBJ whole genome shotgun (WGS) entry which is preliminary data.</text>
</comment>
<feature type="signal peptide" evidence="1">
    <location>
        <begin position="1"/>
        <end position="22"/>
    </location>
</feature>
<gene>
    <name evidence="2" type="ORF">MUN53_01140</name>
</gene>
<keyword evidence="3" id="KW-1185">Reference proteome</keyword>
<name>A0ABT0BXE0_9BACT</name>
<evidence type="ECO:0000313" key="3">
    <source>
        <dbReference type="Proteomes" id="UP001165444"/>
    </source>
</evidence>
<reference evidence="2 3" key="1">
    <citation type="submission" date="2022-03" db="EMBL/GenBank/DDBJ databases">
        <title>Parabacteroides sp. nov. isolated from swine feces.</title>
        <authorList>
            <person name="Bak J.E."/>
        </authorList>
    </citation>
    <scope>NUCLEOTIDE SEQUENCE [LARGE SCALE GENOMIC DNA]</scope>
    <source>
        <strain evidence="2 3">AGMB00274</strain>
    </source>
</reference>
<dbReference type="InterPro" id="IPR032286">
    <property type="entry name" value="DUF4837"/>
</dbReference>
<feature type="chain" id="PRO_5046545891" evidence="1">
    <location>
        <begin position="23"/>
        <end position="331"/>
    </location>
</feature>
<sequence>MKTKHLFSVPLLLSGLMLLGLASCNSGSIVKRATGVPYEVLVVMDTNLWKGQVGEAVRDKLQESYPALPQAEPTAAVSYCEPASFNDFMRYVRNILLVDVNPSAYTKVSLVADKDVWSSGQQVMRLQSPSTDSLLWYLQGNTNDILAYIRQMEQKRYAQYLQENHNSLLAEKTRSAFQLDIYAPEEMNSSQTDSTFLWFSNNANSGRMDLIFYTFPAENADALEESHLIAMRDSVTRLHIPGSFEGSYMITENRFPVEYESLQNGKQPSAVIRGLWKMQGDMMGGPFVSYAWYDAPRHRIVVAEGFVYAPETNKKLYMHRLESALLTARIL</sequence>
<dbReference type="PROSITE" id="PS51257">
    <property type="entry name" value="PROKAR_LIPOPROTEIN"/>
    <property type="match status" value="1"/>
</dbReference>
<keyword evidence="1" id="KW-0732">Signal</keyword>
<proteinExistence type="predicted"/>
<evidence type="ECO:0000256" key="1">
    <source>
        <dbReference type="SAM" id="SignalP"/>
    </source>
</evidence>
<dbReference type="RefSeq" id="WP_243323066.1">
    <property type="nucleotide sequence ID" value="NZ_JAKZMM010000002.1"/>
</dbReference>
<organism evidence="2 3">
    <name type="scientific">Parabacteroides faecalis</name>
    <dbReference type="NCBI Taxonomy" id="2924040"/>
    <lineage>
        <taxon>Bacteria</taxon>
        <taxon>Pseudomonadati</taxon>
        <taxon>Bacteroidota</taxon>
        <taxon>Bacteroidia</taxon>
        <taxon>Bacteroidales</taxon>
        <taxon>Tannerellaceae</taxon>
        <taxon>Parabacteroides</taxon>
    </lineage>
</organism>